<name>A0A915IXA2_ROMCU</name>
<proteinExistence type="predicted"/>
<dbReference type="AlphaFoldDB" id="A0A915IXA2"/>
<dbReference type="WBParaSite" id="nRc.2.0.1.t18397-RA">
    <property type="protein sequence ID" value="nRc.2.0.1.t18397-RA"/>
    <property type="gene ID" value="nRc.2.0.1.g18397"/>
</dbReference>
<keyword evidence="1" id="KW-1185">Reference proteome</keyword>
<accession>A0A915IXA2</accession>
<evidence type="ECO:0000313" key="1">
    <source>
        <dbReference type="Proteomes" id="UP000887565"/>
    </source>
</evidence>
<evidence type="ECO:0000313" key="2">
    <source>
        <dbReference type="WBParaSite" id="nRc.2.0.1.t18397-RA"/>
    </source>
</evidence>
<organism evidence="1 2">
    <name type="scientific">Romanomermis culicivorax</name>
    <name type="common">Nematode worm</name>
    <dbReference type="NCBI Taxonomy" id="13658"/>
    <lineage>
        <taxon>Eukaryota</taxon>
        <taxon>Metazoa</taxon>
        <taxon>Ecdysozoa</taxon>
        <taxon>Nematoda</taxon>
        <taxon>Enoplea</taxon>
        <taxon>Dorylaimia</taxon>
        <taxon>Mermithida</taxon>
        <taxon>Mermithoidea</taxon>
        <taxon>Mermithidae</taxon>
        <taxon>Romanomermis</taxon>
    </lineage>
</organism>
<reference evidence="2" key="1">
    <citation type="submission" date="2022-11" db="UniProtKB">
        <authorList>
            <consortium name="WormBaseParasite"/>
        </authorList>
    </citation>
    <scope>IDENTIFICATION</scope>
</reference>
<sequence length="70" mass="8137">MHKLGQKLCGCRHLLKELAEEPTTYREAGDKILNYCAPDCNLDMLKRDLLDIKQEPDDATTKFLKRLDME</sequence>
<dbReference type="Proteomes" id="UP000887565">
    <property type="component" value="Unplaced"/>
</dbReference>
<protein>
    <submittedName>
        <fullName evidence="2">Uncharacterized protein</fullName>
    </submittedName>
</protein>